<evidence type="ECO:0000313" key="2">
    <source>
        <dbReference type="Proteomes" id="UP000183376"/>
    </source>
</evidence>
<dbReference type="InterPro" id="IPR043129">
    <property type="entry name" value="ATPase_NBD"/>
</dbReference>
<dbReference type="SUPFAM" id="SSF53067">
    <property type="entry name" value="Actin-like ATPase domain"/>
    <property type="match status" value="1"/>
</dbReference>
<dbReference type="RefSeq" id="WP_052407757.1">
    <property type="nucleotide sequence ID" value="NZ_JOEF01000020.1"/>
</dbReference>
<sequence length="80" mass="8511">MLADGVDMTVEVTHGAEPGARGAALLAGIATGRYSSLGEAGETARVMRTHTPSPTEVARMRIRSARYHAAVEALSSWWNE</sequence>
<dbReference type="EMBL" id="LT629701">
    <property type="protein sequence ID" value="SDM48428.1"/>
    <property type="molecule type" value="Genomic_DNA"/>
</dbReference>
<gene>
    <name evidence="1" type="ORF">SAMN04489726_1859</name>
</gene>
<keyword evidence="1" id="KW-0808">Transferase</keyword>
<proteinExistence type="predicted"/>
<dbReference type="AlphaFoldDB" id="A0A1G9TLI4"/>
<dbReference type="Proteomes" id="UP000183376">
    <property type="component" value="Chromosome I"/>
</dbReference>
<organism evidence="1 2">
    <name type="scientific">Allokutzneria albata</name>
    <name type="common">Kibdelosporangium albatum</name>
    <dbReference type="NCBI Taxonomy" id="211114"/>
    <lineage>
        <taxon>Bacteria</taxon>
        <taxon>Bacillati</taxon>
        <taxon>Actinomycetota</taxon>
        <taxon>Actinomycetes</taxon>
        <taxon>Pseudonocardiales</taxon>
        <taxon>Pseudonocardiaceae</taxon>
        <taxon>Allokutzneria</taxon>
    </lineage>
</organism>
<dbReference type="Gene3D" id="3.30.420.40">
    <property type="match status" value="1"/>
</dbReference>
<evidence type="ECO:0000313" key="1">
    <source>
        <dbReference type="EMBL" id="SDM48428.1"/>
    </source>
</evidence>
<keyword evidence="1" id="KW-0418">Kinase</keyword>
<protein>
    <submittedName>
        <fullName evidence="1">Xylulokinase/L-xylulokinase</fullName>
    </submittedName>
</protein>
<keyword evidence="2" id="KW-1185">Reference proteome</keyword>
<name>A0A1G9TLI4_ALLAB</name>
<accession>A0A1G9TLI4</accession>
<reference evidence="1 2" key="1">
    <citation type="submission" date="2016-10" db="EMBL/GenBank/DDBJ databases">
        <authorList>
            <person name="de Groot N.N."/>
        </authorList>
    </citation>
    <scope>NUCLEOTIDE SEQUENCE [LARGE SCALE GENOMIC DNA]</scope>
    <source>
        <strain evidence="1 2">DSM 44149</strain>
    </source>
</reference>
<dbReference type="GO" id="GO:0016301">
    <property type="term" value="F:kinase activity"/>
    <property type="evidence" value="ECO:0007669"/>
    <property type="project" value="UniProtKB-KW"/>
</dbReference>
<dbReference type="STRING" id="211114.SAMN04489726_1859"/>